<dbReference type="InterPro" id="IPR050344">
    <property type="entry name" value="Peptidase_M1_aminopeptidases"/>
</dbReference>
<comment type="similarity">
    <text evidence="3">Belongs to the peptidase M1 family.</text>
</comment>
<evidence type="ECO:0000259" key="16">
    <source>
        <dbReference type="Pfam" id="PF17900"/>
    </source>
</evidence>
<keyword evidence="4" id="KW-1003">Cell membrane</keyword>
<evidence type="ECO:0000313" key="18">
    <source>
        <dbReference type="Proteomes" id="UP000054721"/>
    </source>
</evidence>
<proteinExistence type="inferred from homology"/>
<keyword evidence="9" id="KW-0482">Metalloprotease</keyword>
<keyword evidence="7" id="KW-0378">Hydrolase</keyword>
<evidence type="ECO:0000259" key="14">
    <source>
        <dbReference type="Pfam" id="PF01433"/>
    </source>
</evidence>
<name>A0A0V1LDS6_9BILA</name>
<dbReference type="GO" id="GO:0005615">
    <property type="term" value="C:extracellular space"/>
    <property type="evidence" value="ECO:0007669"/>
    <property type="project" value="TreeGrafter"/>
</dbReference>
<dbReference type="AlphaFoldDB" id="A0A0V1LDS6"/>
<feature type="transmembrane region" description="Helical" evidence="13">
    <location>
        <begin position="148"/>
        <end position="172"/>
    </location>
</feature>
<dbReference type="STRING" id="6335.A0A0V1LDS6"/>
<dbReference type="InterPro" id="IPR027268">
    <property type="entry name" value="Peptidase_M4/M1_CTD_sf"/>
</dbReference>
<evidence type="ECO:0000256" key="5">
    <source>
        <dbReference type="ARBA" id="ARBA00022670"/>
    </source>
</evidence>
<keyword evidence="13" id="KW-1133">Transmembrane helix</keyword>
<dbReference type="GO" id="GO:0070006">
    <property type="term" value="F:metalloaminopeptidase activity"/>
    <property type="evidence" value="ECO:0007669"/>
    <property type="project" value="TreeGrafter"/>
</dbReference>
<evidence type="ECO:0000256" key="12">
    <source>
        <dbReference type="ARBA" id="ARBA00023180"/>
    </source>
</evidence>
<evidence type="ECO:0000256" key="6">
    <source>
        <dbReference type="ARBA" id="ARBA00022723"/>
    </source>
</evidence>
<protein>
    <submittedName>
        <fullName evidence="17">Aminopeptidase N</fullName>
    </submittedName>
</protein>
<dbReference type="EMBL" id="JYDW01000070">
    <property type="protein sequence ID" value="KRZ57691.1"/>
    <property type="molecule type" value="Genomic_DNA"/>
</dbReference>
<dbReference type="Pfam" id="PF17900">
    <property type="entry name" value="Peptidase_M1_N"/>
    <property type="match status" value="1"/>
</dbReference>
<evidence type="ECO:0000259" key="15">
    <source>
        <dbReference type="Pfam" id="PF11838"/>
    </source>
</evidence>
<dbReference type="InterPro" id="IPR001930">
    <property type="entry name" value="Peptidase_M1"/>
</dbReference>
<accession>A0A0V1LDS6</accession>
<feature type="domain" description="ERAP1-like C-terminal" evidence="15">
    <location>
        <begin position="759"/>
        <end position="1086"/>
    </location>
</feature>
<dbReference type="InterPro" id="IPR045357">
    <property type="entry name" value="Aminopeptidase_N-like_N"/>
</dbReference>
<organism evidence="17 18">
    <name type="scientific">Trichinella nativa</name>
    <dbReference type="NCBI Taxonomy" id="6335"/>
    <lineage>
        <taxon>Eukaryota</taxon>
        <taxon>Metazoa</taxon>
        <taxon>Ecdysozoa</taxon>
        <taxon>Nematoda</taxon>
        <taxon>Enoplea</taxon>
        <taxon>Dorylaimia</taxon>
        <taxon>Trichinellida</taxon>
        <taxon>Trichinellidae</taxon>
        <taxon>Trichinella</taxon>
    </lineage>
</organism>
<keyword evidence="12" id="KW-0325">Glycoprotein</keyword>
<dbReference type="InterPro" id="IPR014782">
    <property type="entry name" value="Peptidase_M1_dom"/>
</dbReference>
<dbReference type="GO" id="GO:0008270">
    <property type="term" value="F:zinc ion binding"/>
    <property type="evidence" value="ECO:0007669"/>
    <property type="project" value="InterPro"/>
</dbReference>
<keyword evidence="11" id="KW-1015">Disulfide bond</keyword>
<feature type="domain" description="Peptidase M1 membrane alanine aminopeptidase" evidence="14">
    <location>
        <begin position="436"/>
        <end position="642"/>
    </location>
</feature>
<evidence type="ECO:0000313" key="17">
    <source>
        <dbReference type="EMBL" id="KRZ57691.1"/>
    </source>
</evidence>
<gene>
    <name evidence="17" type="primary">ANPEP</name>
    <name evidence="17" type="ORF">T02_15050</name>
</gene>
<comment type="caution">
    <text evidence="17">The sequence shown here is derived from an EMBL/GenBank/DDBJ whole genome shotgun (WGS) entry which is preliminary data.</text>
</comment>
<dbReference type="PANTHER" id="PTHR11533">
    <property type="entry name" value="PROTEASE M1 ZINC METALLOPROTEASE"/>
    <property type="match status" value="1"/>
</dbReference>
<keyword evidence="17" id="KW-0031">Aminopeptidase</keyword>
<evidence type="ECO:0000256" key="1">
    <source>
        <dbReference type="ARBA" id="ARBA00001947"/>
    </source>
</evidence>
<dbReference type="SUPFAM" id="SSF63737">
    <property type="entry name" value="Leukotriene A4 hydrolase N-terminal domain"/>
    <property type="match status" value="1"/>
</dbReference>
<dbReference type="GO" id="GO:0005886">
    <property type="term" value="C:plasma membrane"/>
    <property type="evidence" value="ECO:0007669"/>
    <property type="project" value="UniProtKB-SubCell"/>
</dbReference>
<dbReference type="SUPFAM" id="SSF55486">
    <property type="entry name" value="Metalloproteases ('zincins'), catalytic domain"/>
    <property type="match status" value="1"/>
</dbReference>
<dbReference type="InterPro" id="IPR024571">
    <property type="entry name" value="ERAP1-like_C_dom"/>
</dbReference>
<comment type="subcellular location">
    <subcellularLocation>
        <location evidence="2">Cell membrane</location>
    </subcellularLocation>
</comment>
<dbReference type="GO" id="GO:0005737">
    <property type="term" value="C:cytoplasm"/>
    <property type="evidence" value="ECO:0007669"/>
    <property type="project" value="TreeGrafter"/>
</dbReference>
<dbReference type="OrthoDB" id="10031169at2759"/>
<keyword evidence="18" id="KW-1185">Reference proteome</keyword>
<keyword evidence="8" id="KW-0862">Zinc</keyword>
<keyword evidence="5" id="KW-0645">Protease</keyword>
<dbReference type="PANTHER" id="PTHR11533:SF299">
    <property type="entry name" value="AMINOPEPTIDASE"/>
    <property type="match status" value="1"/>
</dbReference>
<dbReference type="Proteomes" id="UP000054721">
    <property type="component" value="Unassembled WGS sequence"/>
</dbReference>
<dbReference type="PRINTS" id="PR00756">
    <property type="entry name" value="ALADIPTASE"/>
</dbReference>
<feature type="domain" description="Aminopeptidase N-like N-terminal" evidence="16">
    <location>
        <begin position="202"/>
        <end position="397"/>
    </location>
</feature>
<keyword evidence="13" id="KW-0812">Transmembrane</keyword>
<evidence type="ECO:0000256" key="3">
    <source>
        <dbReference type="ARBA" id="ARBA00010136"/>
    </source>
</evidence>
<dbReference type="Pfam" id="PF11838">
    <property type="entry name" value="ERAP1_C"/>
    <property type="match status" value="1"/>
</dbReference>
<dbReference type="Gene3D" id="2.60.40.1910">
    <property type="match status" value="1"/>
</dbReference>
<dbReference type="GO" id="GO:0006508">
    <property type="term" value="P:proteolysis"/>
    <property type="evidence" value="ECO:0007669"/>
    <property type="project" value="UniProtKB-KW"/>
</dbReference>
<dbReference type="InterPro" id="IPR042097">
    <property type="entry name" value="Aminopeptidase_N-like_N_sf"/>
</dbReference>
<dbReference type="GO" id="GO:0042277">
    <property type="term" value="F:peptide binding"/>
    <property type="evidence" value="ECO:0007669"/>
    <property type="project" value="TreeGrafter"/>
</dbReference>
<keyword evidence="10 13" id="KW-0472">Membrane</keyword>
<evidence type="ECO:0000256" key="13">
    <source>
        <dbReference type="SAM" id="Phobius"/>
    </source>
</evidence>
<dbReference type="Gene3D" id="1.25.50.20">
    <property type="match status" value="1"/>
</dbReference>
<evidence type="ECO:0000256" key="11">
    <source>
        <dbReference type="ARBA" id="ARBA00023157"/>
    </source>
</evidence>
<feature type="non-terminal residue" evidence="17">
    <location>
        <position position="1117"/>
    </location>
</feature>
<evidence type="ECO:0000256" key="7">
    <source>
        <dbReference type="ARBA" id="ARBA00022801"/>
    </source>
</evidence>
<evidence type="ECO:0000256" key="2">
    <source>
        <dbReference type="ARBA" id="ARBA00004236"/>
    </source>
</evidence>
<sequence>LNAAQVNTMVAHRTVLRLALISAKRQLNKHTISLGMNQKRGTAVVWLIQANIQAKKAVTVDKHVAILRVAECGDFNVEEAKRVADRFGTLMHSDLPSFDICEDELDELPSRLPRRASPIGISDLHTVHPVSINESKAKSKKHFTFSKTTIIVCIVLTLILLILLIALPILIYKNFHDCQPSTCASPSSSPPVSSKLLNFLMPSLYYISVKVYMPTFSFAKAEDDIQILFEGNVTILMHCFTSTNVIYLHAVGLNFATSNVKLTEAGRGNEVEIVKMEIHPKQQMIRFDTKWSLNAGSDYVLAILYKGTVSKQQQPGLYYISYAESAQTKYILATKSSKTSARRWFPCFDEPHMKAKFQVDLSLSAGMKGISNGQEIREEQLGNGWTKIFFQITPKMSPHQLVIFASQYASKNIPFEHRKEIRIWTKPMLLEQTEFATSVVATVLSSVQNYLSSAIPVDKLDIVALPSLLEKEETDNFLGIVIVNELGILCKKENSCISAKKIIMKNIINILIYQWLDGVVTVRCWDEHWFLRSLAKILSYAILDKHDQNLDMEAEFIFNVVQQALGEETFTNSYTLKNAADFDISVSSNAENKGASILRMMYNIVGFDVFQKVMSTFIQKSTNGNTSYNEFFNILSEISQSHSMTDEWKQKSWNASQIIIPWIEQSSYPLVTVIRNYEDGMVQFKQSRFHMADKYDFGIGRWNIPVVFQHGPGAEKVHIWLTSVGEGMEIGYVSFLLFLVLVFILTLAKSPVPKAPYNYVLANVDMLAFCRIQYDEANWQLIQMQLTVQHDLISIKSRAQLLDDAFALAKVGKLNYALALDLTKYLPQENAYLPWLTASRHMSFFYDLLHATKYENQIKKFLIHIYEPIYHRLGFETSSKESLNLQELRSLIWKHACKFDLAHCIQTAKNLYTQYEQSCAESKSSGLCNIIPISLRQTVYCTSIAEAGSSQEWTFLWRKFVEEEDVHEKRSLLIGLSCTKNAMLLNNLLEKALGGVEMNAEVVSTIFHHISMHNVGNGMLWDFTIRNWDALLKKFNNSSVLNSVVQAATRSFKTRKRLEALEMFLSSKVDVGTSRFIFKQQLEITRENIAWLEQYKDDVLLWIKHNVPDSSQFSIYN</sequence>
<evidence type="ECO:0000256" key="4">
    <source>
        <dbReference type="ARBA" id="ARBA00022475"/>
    </source>
</evidence>
<evidence type="ECO:0000256" key="8">
    <source>
        <dbReference type="ARBA" id="ARBA00022833"/>
    </source>
</evidence>
<dbReference type="Gene3D" id="2.60.40.1730">
    <property type="entry name" value="tricorn interacting facor f3 domain"/>
    <property type="match status" value="1"/>
</dbReference>
<comment type="cofactor">
    <cofactor evidence="1">
        <name>Zn(2+)</name>
        <dbReference type="ChEBI" id="CHEBI:29105"/>
    </cofactor>
</comment>
<dbReference type="FunFam" id="1.25.50.20:FF:000001">
    <property type="entry name" value="Aminopeptidase"/>
    <property type="match status" value="1"/>
</dbReference>
<dbReference type="Gene3D" id="1.10.390.10">
    <property type="entry name" value="Neutral Protease Domain 2"/>
    <property type="match status" value="1"/>
</dbReference>
<reference evidence="17 18" key="1">
    <citation type="submission" date="2015-05" db="EMBL/GenBank/DDBJ databases">
        <title>Evolution of Trichinella species and genotypes.</title>
        <authorList>
            <person name="Korhonen P.K."/>
            <person name="Edoardo P."/>
            <person name="Giuseppe L.R."/>
            <person name="Gasser R.B."/>
        </authorList>
    </citation>
    <scope>NUCLEOTIDE SEQUENCE [LARGE SCALE GENOMIC DNA]</scope>
    <source>
        <strain evidence="17">ISS10</strain>
    </source>
</reference>
<dbReference type="Pfam" id="PF01433">
    <property type="entry name" value="Peptidase_M1"/>
    <property type="match status" value="1"/>
</dbReference>
<evidence type="ECO:0000256" key="10">
    <source>
        <dbReference type="ARBA" id="ARBA00023136"/>
    </source>
</evidence>
<dbReference type="GO" id="GO:0043171">
    <property type="term" value="P:peptide catabolic process"/>
    <property type="evidence" value="ECO:0007669"/>
    <property type="project" value="TreeGrafter"/>
</dbReference>
<evidence type="ECO:0000256" key="9">
    <source>
        <dbReference type="ARBA" id="ARBA00023049"/>
    </source>
</evidence>
<keyword evidence="6" id="KW-0479">Metal-binding</keyword>